<accession>A0AAD9W6E8</accession>
<evidence type="ECO:0000259" key="5">
    <source>
        <dbReference type="Pfam" id="PF08242"/>
    </source>
</evidence>
<sequence>MDESNPVVYRTVGTRDKTVGWYDKDFPGIEPEARELLEKYSHVPPDEVDKYVIGMRDKAWEVHPYPCIGQYRFLSLSLRKKPSYPRVLEGLKAGARYLDIGCCVGQDIRKLVHDGAPSGNLYGAELEEGFVELGYDLFRDKDTLQTTLMKADVFNLGGDSPLGKLVGTVDYIHIGMVLHLFNWEKQRELLENLVKLLKAEPPGSMILGQTLGDLKGQLRPGGKMFVHDEDTFKKMWAEISERTGLKFECRPFLDAGLGISEARRKWDCSTTRRLAFEVERVG</sequence>
<comment type="pathway">
    <text evidence="1">Secondary metabolite biosynthesis.</text>
</comment>
<dbReference type="GO" id="GO:0016740">
    <property type="term" value="F:transferase activity"/>
    <property type="evidence" value="ECO:0007669"/>
    <property type="project" value="UniProtKB-KW"/>
</dbReference>
<evidence type="ECO:0000256" key="4">
    <source>
        <dbReference type="ARBA" id="ARBA00038314"/>
    </source>
</evidence>
<dbReference type="Pfam" id="PF08242">
    <property type="entry name" value="Methyltransf_12"/>
    <property type="match status" value="1"/>
</dbReference>
<dbReference type="AlphaFoldDB" id="A0AAD9W6E8"/>
<dbReference type="SUPFAM" id="SSF53335">
    <property type="entry name" value="S-adenosyl-L-methionine-dependent methyltransferases"/>
    <property type="match status" value="1"/>
</dbReference>
<evidence type="ECO:0000256" key="1">
    <source>
        <dbReference type="ARBA" id="ARBA00005179"/>
    </source>
</evidence>
<organism evidence="6 7">
    <name type="scientific">Phomopsis amygdali</name>
    <name type="common">Fusicoccum amygdali</name>
    <dbReference type="NCBI Taxonomy" id="1214568"/>
    <lineage>
        <taxon>Eukaryota</taxon>
        <taxon>Fungi</taxon>
        <taxon>Dikarya</taxon>
        <taxon>Ascomycota</taxon>
        <taxon>Pezizomycotina</taxon>
        <taxon>Sordariomycetes</taxon>
        <taxon>Sordariomycetidae</taxon>
        <taxon>Diaporthales</taxon>
        <taxon>Diaporthaceae</taxon>
        <taxon>Diaporthe</taxon>
    </lineage>
</organism>
<protein>
    <recommendedName>
        <fullName evidence="5">Methyltransferase type 12 domain-containing protein</fullName>
    </recommendedName>
</protein>
<dbReference type="Proteomes" id="UP001265746">
    <property type="component" value="Unassembled WGS sequence"/>
</dbReference>
<dbReference type="PANTHER" id="PTHR35897:SF1">
    <property type="entry name" value="METHYLTRANSFERASE AUSD"/>
    <property type="match status" value="1"/>
</dbReference>
<dbReference type="InterPro" id="IPR051654">
    <property type="entry name" value="Meroterpenoid_MTases"/>
</dbReference>
<dbReference type="InterPro" id="IPR013217">
    <property type="entry name" value="Methyltransf_12"/>
</dbReference>
<comment type="caution">
    <text evidence="6">The sequence shown here is derived from an EMBL/GenBank/DDBJ whole genome shotgun (WGS) entry which is preliminary data.</text>
</comment>
<keyword evidence="2" id="KW-0808">Transferase</keyword>
<feature type="domain" description="Methyltransferase type 12" evidence="5">
    <location>
        <begin position="98"/>
        <end position="199"/>
    </location>
</feature>
<evidence type="ECO:0000256" key="2">
    <source>
        <dbReference type="ARBA" id="ARBA00022679"/>
    </source>
</evidence>
<dbReference type="PANTHER" id="PTHR35897">
    <property type="entry name" value="METHYLTRANSFERASE AUSD"/>
    <property type="match status" value="1"/>
</dbReference>
<evidence type="ECO:0000313" key="6">
    <source>
        <dbReference type="EMBL" id="KAK2607600.1"/>
    </source>
</evidence>
<comment type="similarity">
    <text evidence="4">Belongs to the class I-like SAM-binding methyltransferase superfamily.</text>
</comment>
<evidence type="ECO:0000313" key="7">
    <source>
        <dbReference type="Proteomes" id="UP001265746"/>
    </source>
</evidence>
<name>A0AAD9W6E8_PHOAM</name>
<gene>
    <name evidence="6" type="ORF">N8I77_006263</name>
</gene>
<keyword evidence="3" id="KW-0949">S-adenosyl-L-methionine</keyword>
<reference evidence="6" key="1">
    <citation type="submission" date="2023-06" db="EMBL/GenBank/DDBJ databases">
        <authorList>
            <person name="Noh H."/>
        </authorList>
    </citation>
    <scope>NUCLEOTIDE SEQUENCE</scope>
    <source>
        <strain evidence="6">DUCC20226</strain>
    </source>
</reference>
<dbReference type="Gene3D" id="3.40.50.150">
    <property type="entry name" value="Vaccinia Virus protein VP39"/>
    <property type="match status" value="1"/>
</dbReference>
<keyword evidence="7" id="KW-1185">Reference proteome</keyword>
<dbReference type="InterPro" id="IPR029063">
    <property type="entry name" value="SAM-dependent_MTases_sf"/>
</dbReference>
<proteinExistence type="inferred from homology"/>
<evidence type="ECO:0000256" key="3">
    <source>
        <dbReference type="ARBA" id="ARBA00022691"/>
    </source>
</evidence>
<dbReference type="EMBL" id="JAUJFL010000003">
    <property type="protein sequence ID" value="KAK2607600.1"/>
    <property type="molecule type" value="Genomic_DNA"/>
</dbReference>